<evidence type="ECO:0000313" key="2">
    <source>
        <dbReference type="EMBL" id="PPQ28579.1"/>
    </source>
</evidence>
<dbReference type="Proteomes" id="UP000239724">
    <property type="component" value="Unassembled WGS sequence"/>
</dbReference>
<comment type="caution">
    <text evidence="2">The sequence shown here is derived from an EMBL/GenBank/DDBJ whole genome shotgun (WGS) entry which is preliminary data.</text>
</comment>
<dbReference type="NCBIfam" id="TIGR02118">
    <property type="entry name" value="EthD family reductase"/>
    <property type="match status" value="1"/>
</dbReference>
<sequence length="113" mass="12874">MIKVLSLLTRKDGISHEAFVRRLYEIHAPLALAVPGIRRYVQSHILDSLTRPDIPETDMAVDGIAELWYDDLDSFRHAAATPEMKTLTDDGALFIGRIKTYVIEEREIIPKNK</sequence>
<dbReference type="RefSeq" id="WP_104521366.1">
    <property type="nucleotide sequence ID" value="NZ_NHRY01000241.1"/>
</dbReference>
<evidence type="ECO:0000313" key="3">
    <source>
        <dbReference type="Proteomes" id="UP000239724"/>
    </source>
</evidence>
<dbReference type="Pfam" id="PF07110">
    <property type="entry name" value="EthD"/>
    <property type="match status" value="1"/>
</dbReference>
<feature type="domain" description="EthD" evidence="1">
    <location>
        <begin position="11"/>
        <end position="96"/>
    </location>
</feature>
<dbReference type="OrthoDB" id="6369070at2"/>
<reference evidence="2 3" key="1">
    <citation type="journal article" date="2018" name="Arch. Microbiol.">
        <title>New insights into the metabolic potential of the phototrophic purple bacterium Rhodopila globiformis DSM 161(T) from its draft genome sequence and evidence for a vanadium-dependent nitrogenase.</title>
        <authorList>
            <person name="Imhoff J.F."/>
            <person name="Rahn T."/>
            <person name="Kunzel S."/>
            <person name="Neulinger S.C."/>
        </authorList>
    </citation>
    <scope>NUCLEOTIDE SEQUENCE [LARGE SCALE GENOMIC DNA]</scope>
    <source>
        <strain evidence="2 3">DSM 161</strain>
    </source>
</reference>
<dbReference type="EMBL" id="NHRY01000241">
    <property type="protein sequence ID" value="PPQ28579.1"/>
    <property type="molecule type" value="Genomic_DNA"/>
</dbReference>
<protein>
    <recommendedName>
        <fullName evidence="1">EthD domain-containing protein</fullName>
    </recommendedName>
</protein>
<name>A0A2S6N1U6_RHOGL</name>
<dbReference type="InterPro" id="IPR009799">
    <property type="entry name" value="EthD_dom"/>
</dbReference>
<dbReference type="AlphaFoldDB" id="A0A2S6N1U6"/>
<proteinExistence type="predicted"/>
<dbReference type="GO" id="GO:0016491">
    <property type="term" value="F:oxidoreductase activity"/>
    <property type="evidence" value="ECO:0007669"/>
    <property type="project" value="InterPro"/>
</dbReference>
<dbReference type="SUPFAM" id="SSF54909">
    <property type="entry name" value="Dimeric alpha+beta barrel"/>
    <property type="match status" value="1"/>
</dbReference>
<accession>A0A2S6N1U6</accession>
<organism evidence="2 3">
    <name type="scientific">Rhodopila globiformis</name>
    <name type="common">Rhodopseudomonas globiformis</name>
    <dbReference type="NCBI Taxonomy" id="1071"/>
    <lineage>
        <taxon>Bacteria</taxon>
        <taxon>Pseudomonadati</taxon>
        <taxon>Pseudomonadota</taxon>
        <taxon>Alphaproteobacteria</taxon>
        <taxon>Acetobacterales</taxon>
        <taxon>Acetobacteraceae</taxon>
        <taxon>Rhodopila</taxon>
    </lineage>
</organism>
<evidence type="ECO:0000259" key="1">
    <source>
        <dbReference type="Pfam" id="PF07110"/>
    </source>
</evidence>
<dbReference type="InterPro" id="IPR011008">
    <property type="entry name" value="Dimeric_a/b-barrel"/>
</dbReference>
<keyword evidence="3" id="KW-1185">Reference proteome</keyword>
<dbReference type="Gene3D" id="3.30.70.100">
    <property type="match status" value="1"/>
</dbReference>
<gene>
    <name evidence="2" type="ORF">CCS01_24060</name>
</gene>